<evidence type="ECO:0000313" key="1">
    <source>
        <dbReference type="EMBL" id="QHU07835.1"/>
    </source>
</evidence>
<accession>A0A6C0JPZ0</accession>
<reference evidence="1" key="1">
    <citation type="journal article" date="2020" name="Nature">
        <title>Giant virus diversity and host interactions through global metagenomics.</title>
        <authorList>
            <person name="Schulz F."/>
            <person name="Roux S."/>
            <person name="Paez-Espino D."/>
            <person name="Jungbluth S."/>
            <person name="Walsh D.A."/>
            <person name="Denef V.J."/>
            <person name="McMahon K.D."/>
            <person name="Konstantinidis K.T."/>
            <person name="Eloe-Fadrosh E.A."/>
            <person name="Kyrpides N.C."/>
            <person name="Woyke T."/>
        </authorList>
    </citation>
    <scope>NUCLEOTIDE SEQUENCE</scope>
    <source>
        <strain evidence="1">GVMAG-S-1041349-163</strain>
    </source>
</reference>
<dbReference type="EMBL" id="MN740688">
    <property type="protein sequence ID" value="QHU07835.1"/>
    <property type="molecule type" value="Genomic_DNA"/>
</dbReference>
<proteinExistence type="predicted"/>
<sequence>MSSSLRLKIRNENKDLYDFGPWYDHYVKPFGKCHPSFDTILLSGEKGIKVCKRRPEEPIKKKHNCNGLYRYSTNLYEPSQMSGPASIPTRAPVSIHEDWKTFKDFNPLLDDYQKINIEFDGTGVLNRKVIY</sequence>
<dbReference type="AlphaFoldDB" id="A0A6C0JPZ0"/>
<name>A0A6C0JPZ0_9ZZZZ</name>
<protein>
    <submittedName>
        <fullName evidence="1">Uncharacterized protein</fullName>
    </submittedName>
</protein>
<organism evidence="1">
    <name type="scientific">viral metagenome</name>
    <dbReference type="NCBI Taxonomy" id="1070528"/>
    <lineage>
        <taxon>unclassified sequences</taxon>
        <taxon>metagenomes</taxon>
        <taxon>organismal metagenomes</taxon>
    </lineage>
</organism>